<dbReference type="Gene3D" id="3.40.50.10440">
    <property type="entry name" value="Dihydroxyacetone kinase, domain 1"/>
    <property type="match status" value="1"/>
</dbReference>
<comment type="catalytic activity">
    <reaction evidence="10">
        <text>dihydroxyacetone + ATP = dihydroxyacetone phosphate + ADP + H(+)</text>
        <dbReference type="Rhea" id="RHEA:15773"/>
        <dbReference type="ChEBI" id="CHEBI:15378"/>
        <dbReference type="ChEBI" id="CHEBI:16016"/>
        <dbReference type="ChEBI" id="CHEBI:30616"/>
        <dbReference type="ChEBI" id="CHEBI:57642"/>
        <dbReference type="ChEBI" id="CHEBI:456216"/>
        <dbReference type="EC" id="2.7.1.29"/>
    </reaction>
</comment>
<dbReference type="GO" id="GO:0005829">
    <property type="term" value="C:cytosol"/>
    <property type="evidence" value="ECO:0007669"/>
    <property type="project" value="TreeGrafter"/>
</dbReference>
<name>A0A3N4I323_ASCIM</name>
<keyword evidence="7" id="KW-0319">Glycerol metabolism</keyword>
<dbReference type="FunFam" id="3.30.1180.20:FF:000001">
    <property type="entry name" value="Dihydroxyacetone kinase 1"/>
    <property type="match status" value="1"/>
</dbReference>
<keyword evidence="5" id="KW-0547">Nucleotide-binding</keyword>
<evidence type="ECO:0000256" key="10">
    <source>
        <dbReference type="ARBA" id="ARBA00048898"/>
    </source>
</evidence>
<evidence type="ECO:0000256" key="6">
    <source>
        <dbReference type="ARBA" id="ARBA00022777"/>
    </source>
</evidence>
<dbReference type="PROSITE" id="PS51480">
    <property type="entry name" value="DHAL"/>
    <property type="match status" value="1"/>
</dbReference>
<dbReference type="Gene3D" id="1.25.40.340">
    <property type="match status" value="1"/>
</dbReference>
<dbReference type="PANTHER" id="PTHR28629:SF14">
    <property type="entry name" value="DIHYDROXYACETONE KINASE 1"/>
    <property type="match status" value="1"/>
</dbReference>
<comment type="pathway">
    <text evidence="2">Polyol metabolism; glycerol fermentation; glycerone phosphate from glycerol (oxidative route): step 2/2.</text>
</comment>
<evidence type="ECO:0000259" key="13">
    <source>
        <dbReference type="PROSITE" id="PS51480"/>
    </source>
</evidence>
<dbReference type="GO" id="GO:0005524">
    <property type="term" value="F:ATP binding"/>
    <property type="evidence" value="ECO:0007669"/>
    <property type="project" value="UniProtKB-KW"/>
</dbReference>
<accession>A0A3N4I323</accession>
<evidence type="ECO:0000313" key="16">
    <source>
        <dbReference type="Proteomes" id="UP000275078"/>
    </source>
</evidence>
<evidence type="ECO:0000256" key="8">
    <source>
        <dbReference type="ARBA" id="ARBA00022840"/>
    </source>
</evidence>
<dbReference type="SUPFAM" id="SSF82549">
    <property type="entry name" value="DAK1/DegV-like"/>
    <property type="match status" value="1"/>
</dbReference>
<feature type="domain" description="DhaK" evidence="14">
    <location>
        <begin position="10"/>
        <end position="348"/>
    </location>
</feature>
<dbReference type="GO" id="GO:0004371">
    <property type="term" value="F:glycerone kinase activity"/>
    <property type="evidence" value="ECO:0007669"/>
    <property type="project" value="UniProtKB-EC"/>
</dbReference>
<keyword evidence="16" id="KW-1185">Reference proteome</keyword>
<feature type="domain" description="DhaL" evidence="13">
    <location>
        <begin position="385"/>
        <end position="582"/>
    </location>
</feature>
<evidence type="ECO:0000259" key="14">
    <source>
        <dbReference type="PROSITE" id="PS51481"/>
    </source>
</evidence>
<dbReference type="SMART" id="SM01120">
    <property type="entry name" value="Dak2"/>
    <property type="match status" value="1"/>
</dbReference>
<keyword evidence="4" id="KW-0808">Transferase</keyword>
<gene>
    <name evidence="15" type="ORF">BJ508DRAFT_415774</name>
</gene>
<evidence type="ECO:0000256" key="11">
    <source>
        <dbReference type="PIRSR" id="PIRSR612734-1"/>
    </source>
</evidence>
<organism evidence="15 16">
    <name type="scientific">Ascobolus immersus RN42</name>
    <dbReference type="NCBI Taxonomy" id="1160509"/>
    <lineage>
        <taxon>Eukaryota</taxon>
        <taxon>Fungi</taxon>
        <taxon>Dikarya</taxon>
        <taxon>Ascomycota</taxon>
        <taxon>Pezizomycotina</taxon>
        <taxon>Pezizomycetes</taxon>
        <taxon>Pezizales</taxon>
        <taxon>Ascobolaceae</taxon>
        <taxon>Ascobolus</taxon>
    </lineage>
</organism>
<dbReference type="GO" id="GO:0050354">
    <property type="term" value="F:triokinase activity"/>
    <property type="evidence" value="ECO:0007669"/>
    <property type="project" value="UniProtKB-EC"/>
</dbReference>
<dbReference type="STRING" id="1160509.A0A3N4I323"/>
<dbReference type="PROSITE" id="PS51481">
    <property type="entry name" value="DHAK"/>
    <property type="match status" value="1"/>
</dbReference>
<dbReference type="SUPFAM" id="SSF101473">
    <property type="entry name" value="DhaL-like"/>
    <property type="match status" value="1"/>
</dbReference>
<dbReference type="InterPro" id="IPR012734">
    <property type="entry name" value="DhaK_ATP"/>
</dbReference>
<evidence type="ECO:0000256" key="1">
    <source>
        <dbReference type="ARBA" id="ARBA00003264"/>
    </source>
</evidence>
<evidence type="ECO:0000256" key="2">
    <source>
        <dbReference type="ARBA" id="ARBA00004778"/>
    </source>
</evidence>
<dbReference type="UniPathway" id="UPA00617">
    <property type="reaction ID" value="UER00669"/>
</dbReference>
<reference evidence="15 16" key="1">
    <citation type="journal article" date="2018" name="Nat. Ecol. Evol.">
        <title>Pezizomycetes genomes reveal the molecular basis of ectomycorrhizal truffle lifestyle.</title>
        <authorList>
            <person name="Murat C."/>
            <person name="Payen T."/>
            <person name="Noel B."/>
            <person name="Kuo A."/>
            <person name="Morin E."/>
            <person name="Chen J."/>
            <person name="Kohler A."/>
            <person name="Krizsan K."/>
            <person name="Balestrini R."/>
            <person name="Da Silva C."/>
            <person name="Montanini B."/>
            <person name="Hainaut M."/>
            <person name="Levati E."/>
            <person name="Barry K.W."/>
            <person name="Belfiori B."/>
            <person name="Cichocki N."/>
            <person name="Clum A."/>
            <person name="Dockter R.B."/>
            <person name="Fauchery L."/>
            <person name="Guy J."/>
            <person name="Iotti M."/>
            <person name="Le Tacon F."/>
            <person name="Lindquist E.A."/>
            <person name="Lipzen A."/>
            <person name="Malagnac F."/>
            <person name="Mello A."/>
            <person name="Molinier V."/>
            <person name="Miyauchi S."/>
            <person name="Poulain J."/>
            <person name="Riccioni C."/>
            <person name="Rubini A."/>
            <person name="Sitrit Y."/>
            <person name="Splivallo R."/>
            <person name="Traeger S."/>
            <person name="Wang M."/>
            <person name="Zifcakova L."/>
            <person name="Wipf D."/>
            <person name="Zambonelli A."/>
            <person name="Paolocci F."/>
            <person name="Nowrousian M."/>
            <person name="Ottonello S."/>
            <person name="Baldrian P."/>
            <person name="Spatafora J.W."/>
            <person name="Henrissat B."/>
            <person name="Nagy L.G."/>
            <person name="Aury J.M."/>
            <person name="Wincker P."/>
            <person name="Grigoriev I.V."/>
            <person name="Bonfante P."/>
            <person name="Martin F.M."/>
        </authorList>
    </citation>
    <scope>NUCLEOTIDE SEQUENCE [LARGE SCALE GENOMIC DNA]</scope>
    <source>
        <strain evidence="15 16">RN42</strain>
    </source>
</reference>
<evidence type="ECO:0000256" key="4">
    <source>
        <dbReference type="ARBA" id="ARBA00022679"/>
    </source>
</evidence>
<evidence type="ECO:0000256" key="9">
    <source>
        <dbReference type="ARBA" id="ARBA00047974"/>
    </source>
</evidence>
<sequence length="584" mass="61863">MVSTKHFVHDPDKLVASAISAIPIANPSLAVDVENKIIYRKVAESEKVSVISGGGAGHEPSFASYVGKGILNAAVSGSIFASPSSSQILTALTSKVASNKGILQVIMNYTGDALNFGLGSEKAKAAGKQVETVIVGDDVGVGRQKSGKVGRRGIAGTVLVHKIVGAAADSGFTLKQCRDLAQLVARNIVSVGCSLSHVHVPGSEPVTETLEEDQIEIGMGIHNEQGSERVKTPDLPLLVEKLLKQLLDPNDKDRAFLGQLRPEDEWVLLLNNLGGVSPLEMGAILNEVVSALGSNYSIKPKRVYSGTFMTSLNGLGFSISLLRIEAIPFKSDTSFIDLLDYPHETIGWTGPQARFWDTTSTQNNFSTEAVAAERIEASGLNFNKTAFKESVSAGLQAVISAEAQITKYDDVVGDGDCGTTFKRGAEAVLSFLQDDRLPDDPVVAMTEIANTVEKAMGGTSGAIFSIFLTGFAEGLREIQPGAGKSVGMKEWCDAASYALKTLYSYTPARPGDRTLVDAFHPFIDTVSQTGDVQDAAKKAMQGAESTATMAAKLGRSTYVRDLENTPDPGAVGVATFFEGFAKTF</sequence>
<dbReference type="InterPro" id="IPR004007">
    <property type="entry name" value="DhaL_dom"/>
</dbReference>
<dbReference type="InterPro" id="IPR036117">
    <property type="entry name" value="DhaL_dom_sf"/>
</dbReference>
<feature type="binding site" evidence="12">
    <location>
        <position position="112"/>
    </location>
    <ligand>
        <name>substrate</name>
    </ligand>
</feature>
<dbReference type="InterPro" id="IPR004006">
    <property type="entry name" value="DhaK_dom"/>
</dbReference>
<comment type="function">
    <text evidence="1">Catalyzes both the phosphorylation of dihydroxyacetone and of glyceraldehyde.</text>
</comment>
<comment type="similarity">
    <text evidence="3">Belongs to the dihydroxyacetone kinase (DAK) family.</text>
</comment>
<dbReference type="OrthoDB" id="1724672at2759"/>
<dbReference type="InterPro" id="IPR050861">
    <property type="entry name" value="Dihydroxyacetone_Kinase"/>
</dbReference>
<dbReference type="FunFam" id="3.40.50.10440:FF:000001">
    <property type="entry name" value="Dihydroxyacetone kinase, DhaK subunit"/>
    <property type="match status" value="1"/>
</dbReference>
<dbReference type="NCBIfam" id="TIGR02361">
    <property type="entry name" value="dak_ATP"/>
    <property type="match status" value="1"/>
</dbReference>
<evidence type="ECO:0000256" key="5">
    <source>
        <dbReference type="ARBA" id="ARBA00022741"/>
    </source>
</evidence>
<dbReference type="Pfam" id="PF02734">
    <property type="entry name" value="Dak2"/>
    <property type="match status" value="1"/>
</dbReference>
<dbReference type="PANTHER" id="PTHR28629">
    <property type="entry name" value="TRIOKINASE/FMN CYCLASE"/>
    <property type="match status" value="1"/>
</dbReference>
<feature type="binding site" evidence="12">
    <location>
        <begin position="55"/>
        <end position="58"/>
    </location>
    <ligand>
        <name>substrate</name>
    </ligand>
</feature>
<dbReference type="GO" id="GO:0019588">
    <property type="term" value="P:anaerobic glycerol catabolic process"/>
    <property type="evidence" value="ECO:0007669"/>
    <property type="project" value="UniProtKB-UniPathway"/>
</dbReference>
<feature type="active site" description="Tele-hemiaminal-histidine intermediate" evidence="11">
    <location>
        <position position="222"/>
    </location>
</feature>
<dbReference type="AlphaFoldDB" id="A0A3N4I323"/>
<evidence type="ECO:0000256" key="7">
    <source>
        <dbReference type="ARBA" id="ARBA00022798"/>
    </source>
</evidence>
<keyword evidence="8" id="KW-0067">ATP-binding</keyword>
<dbReference type="EMBL" id="ML119695">
    <property type="protein sequence ID" value="RPA79796.1"/>
    <property type="molecule type" value="Genomic_DNA"/>
</dbReference>
<evidence type="ECO:0000313" key="15">
    <source>
        <dbReference type="EMBL" id="RPA79796.1"/>
    </source>
</evidence>
<dbReference type="Pfam" id="PF02733">
    <property type="entry name" value="Dak1"/>
    <property type="match status" value="1"/>
</dbReference>
<proteinExistence type="inferred from homology"/>
<evidence type="ECO:0000256" key="3">
    <source>
        <dbReference type="ARBA" id="ARBA00008757"/>
    </source>
</evidence>
<evidence type="ECO:0000256" key="12">
    <source>
        <dbReference type="PIRSR" id="PIRSR612734-2"/>
    </source>
</evidence>
<keyword evidence="6 15" id="KW-0418">Kinase</keyword>
<comment type="catalytic activity">
    <reaction evidence="9">
        <text>D-glyceraldehyde + ATP = D-glyceraldehyde 3-phosphate + ADP + H(+)</text>
        <dbReference type="Rhea" id="RHEA:13941"/>
        <dbReference type="ChEBI" id="CHEBI:15378"/>
        <dbReference type="ChEBI" id="CHEBI:17378"/>
        <dbReference type="ChEBI" id="CHEBI:30616"/>
        <dbReference type="ChEBI" id="CHEBI:59776"/>
        <dbReference type="ChEBI" id="CHEBI:456216"/>
        <dbReference type="EC" id="2.7.1.28"/>
    </reaction>
</comment>
<dbReference type="Proteomes" id="UP000275078">
    <property type="component" value="Unassembled WGS sequence"/>
</dbReference>
<dbReference type="Gene3D" id="3.30.1180.20">
    <property type="entry name" value="Dihydroxyacetone kinase, domain 2"/>
    <property type="match status" value="1"/>
</dbReference>
<protein>
    <submittedName>
        <fullName evidence="15">Dihydroxyacetone kinase</fullName>
    </submittedName>
</protein>
<dbReference type="FunFam" id="1.25.40.340:FF:000001">
    <property type="entry name" value="Dihydroxyacetone kinase 1"/>
    <property type="match status" value="1"/>
</dbReference>